<organism evidence="2 3">
    <name type="scientific">Lysinibacillus fusiformis</name>
    <dbReference type="NCBI Taxonomy" id="28031"/>
    <lineage>
        <taxon>Bacteria</taxon>
        <taxon>Bacillati</taxon>
        <taxon>Bacillota</taxon>
        <taxon>Bacilli</taxon>
        <taxon>Bacillales</taxon>
        <taxon>Bacillaceae</taxon>
        <taxon>Lysinibacillus</taxon>
    </lineage>
</organism>
<evidence type="ECO:0000313" key="2">
    <source>
        <dbReference type="EMBL" id="ODV53320.1"/>
    </source>
</evidence>
<evidence type="ECO:0000313" key="3">
    <source>
        <dbReference type="Proteomes" id="UP000094784"/>
    </source>
</evidence>
<dbReference type="AlphaFoldDB" id="A0A1E4QYL3"/>
<dbReference type="Proteomes" id="UP000094784">
    <property type="component" value="Unassembled WGS sequence"/>
</dbReference>
<name>A0A1E4QYL3_9BACI</name>
<protein>
    <submittedName>
        <fullName evidence="2">Uncharacterized protein</fullName>
    </submittedName>
</protein>
<comment type="caution">
    <text evidence="2">The sequence shown here is derived from an EMBL/GenBank/DDBJ whole genome shotgun (WGS) entry which is preliminary data.</text>
</comment>
<gene>
    <name evidence="2" type="ORF">BG258_23755</name>
</gene>
<sequence length="242" mass="27554">MGKLCMYCMEEYRNDDIMVPYKINEVGVYQDCPKRTCDGKIYTIDDSIISTITILNSKGYHTYSSCAGHHLEHSTECYIEFTNEVKSIPVLPVGFKLRKKTIEGKTRLAIYCKPNSEDPIDQFTELLDFAQILYEWAIELDFNFSGLNIAVIDLGSEYIFSPLVESAFLNVGKTDAKEKMEKQNKEKLKHTSNKSNGPDTGEIRLKEVTKAKRKRCNSSAIAKSESKKESKNKSGYPKKNKD</sequence>
<accession>A0A1E4QYL3</accession>
<dbReference type="RefSeq" id="WP_069483561.1">
    <property type="nucleotide sequence ID" value="NZ_KV766183.1"/>
</dbReference>
<proteinExistence type="predicted"/>
<feature type="compositionally biased region" description="Basic and acidic residues" evidence="1">
    <location>
        <begin position="201"/>
        <end position="210"/>
    </location>
</feature>
<feature type="region of interest" description="Disordered" evidence="1">
    <location>
        <begin position="180"/>
        <end position="242"/>
    </location>
</feature>
<reference evidence="2 3" key="1">
    <citation type="submission" date="2016-09" db="EMBL/GenBank/DDBJ databases">
        <title>Draft genome sequence of the soil isolate, Lysinibacillus fusiformis M5, a potential hypoxanthine producer.</title>
        <authorList>
            <person name="Gallegos-Monterrosa R."/>
            <person name="Maroti G."/>
            <person name="Balint B."/>
            <person name="Kovacs A.T."/>
        </authorList>
    </citation>
    <scope>NUCLEOTIDE SEQUENCE [LARGE SCALE GENOMIC DNA]</scope>
    <source>
        <strain evidence="2 3">M5</strain>
    </source>
</reference>
<evidence type="ECO:0000256" key="1">
    <source>
        <dbReference type="SAM" id="MobiDB-lite"/>
    </source>
</evidence>
<dbReference type="EMBL" id="MECQ01000008">
    <property type="protein sequence ID" value="ODV53320.1"/>
    <property type="molecule type" value="Genomic_DNA"/>
</dbReference>